<proteinExistence type="predicted"/>
<gene>
    <name evidence="2" type="primary">nad4L</name>
</gene>
<keyword evidence="1" id="KW-1133">Transmembrane helix</keyword>
<evidence type="ECO:0000256" key="1">
    <source>
        <dbReference type="SAM" id="Phobius"/>
    </source>
</evidence>
<dbReference type="AlphaFoldDB" id="D1GKZ1"/>
<sequence>MFLFNISLFCFLVLGLSLMKWNLLKIVIMLEFMYMFLIFFLVNFFLVSLDLLLCLMMFSTAEGVLAFCLVMVFNKYYGVKDTLVIAY</sequence>
<dbReference type="EMBL" id="FN313538">
    <property type="protein sequence ID" value="CAX68845.1"/>
    <property type="molecule type" value="Genomic_DNA"/>
</dbReference>
<organism evidence="2">
    <name type="scientific">Aplidium conicum</name>
    <name type="common">Conical sea squirt</name>
    <name type="synonym">Alcyonium conicum</name>
    <dbReference type="NCBI Taxonomy" id="286149"/>
    <lineage>
        <taxon>Eukaryota</taxon>
        <taxon>Metazoa</taxon>
        <taxon>Chordata</taxon>
        <taxon>Tunicata</taxon>
        <taxon>Ascidiacea</taxon>
        <taxon>Aplousobranchia</taxon>
        <taxon>Polyclinidae</taxon>
        <taxon>Aplidium</taxon>
    </lineage>
</organism>
<accession>D1GKZ1</accession>
<keyword evidence="1" id="KW-0472">Membrane</keyword>
<keyword evidence="1" id="KW-0812">Transmembrane</keyword>
<protein>
    <submittedName>
        <fullName evidence="2">NADH dehydrogenase subunit 4L</fullName>
    </submittedName>
</protein>
<name>D1GKZ1_APLCO</name>
<keyword evidence="2" id="KW-0496">Mitochondrion</keyword>
<feature type="transmembrane region" description="Helical" evidence="1">
    <location>
        <begin position="6"/>
        <end position="24"/>
    </location>
</feature>
<feature type="transmembrane region" description="Helical" evidence="1">
    <location>
        <begin position="31"/>
        <end position="49"/>
    </location>
</feature>
<evidence type="ECO:0000313" key="2">
    <source>
        <dbReference type="EMBL" id="CAX68845.1"/>
    </source>
</evidence>
<reference evidence="2" key="1">
    <citation type="journal article" date="2009" name="Mol. Biol. Evol.">
        <title>Hyper-variability of ascidian mitochondrial gene order: exposing the myth of deuterostome organelle genome stability.</title>
        <authorList>
            <person name="Gissi C."/>
            <person name="Pesole G."/>
            <person name="Mastrototaro F."/>
            <person name="Iannelli F."/>
            <person name="Guida V."/>
            <person name="Griggio F."/>
        </authorList>
    </citation>
    <scope>NUCLEOTIDE SEQUENCE</scope>
    <source>
        <tissue evidence="2">Single colony</tissue>
    </source>
</reference>
<feature type="transmembrane region" description="Helical" evidence="1">
    <location>
        <begin position="55"/>
        <end position="73"/>
    </location>
</feature>
<geneLocation type="mitochondrion" evidence="2"/>